<dbReference type="Proteomes" id="UP000230423">
    <property type="component" value="Unassembled WGS sequence"/>
</dbReference>
<keyword evidence="3" id="KW-1185">Reference proteome</keyword>
<dbReference type="OrthoDB" id="5866408at2759"/>
<sequence length="79" mass="9045">KDDKDAIFSCDGSTSTERLDSNETPRRTARARYATKNMARGAEKDWKDQEIDYLDCAKLELKRMSEDIKSESAEKSHAE</sequence>
<dbReference type="AlphaFoldDB" id="A0A2G9TPN2"/>
<evidence type="ECO:0000256" key="1">
    <source>
        <dbReference type="SAM" id="MobiDB-lite"/>
    </source>
</evidence>
<reference evidence="2 3" key="1">
    <citation type="submission" date="2015-09" db="EMBL/GenBank/DDBJ databases">
        <title>Draft genome of the parasitic nematode Teladorsagia circumcincta isolate WARC Sus (inbred).</title>
        <authorList>
            <person name="Mitreva M."/>
        </authorList>
    </citation>
    <scope>NUCLEOTIDE SEQUENCE [LARGE SCALE GENOMIC DNA]</scope>
    <source>
        <strain evidence="2 3">S</strain>
    </source>
</reference>
<dbReference type="EMBL" id="KZ356437">
    <property type="protein sequence ID" value="PIO59973.1"/>
    <property type="molecule type" value="Genomic_DNA"/>
</dbReference>
<organism evidence="2 3">
    <name type="scientific">Teladorsagia circumcincta</name>
    <name type="common">Brown stomach worm</name>
    <name type="synonym">Ostertagia circumcincta</name>
    <dbReference type="NCBI Taxonomy" id="45464"/>
    <lineage>
        <taxon>Eukaryota</taxon>
        <taxon>Metazoa</taxon>
        <taxon>Ecdysozoa</taxon>
        <taxon>Nematoda</taxon>
        <taxon>Chromadorea</taxon>
        <taxon>Rhabditida</taxon>
        <taxon>Rhabditina</taxon>
        <taxon>Rhabditomorpha</taxon>
        <taxon>Strongyloidea</taxon>
        <taxon>Trichostrongylidae</taxon>
        <taxon>Teladorsagia</taxon>
    </lineage>
</organism>
<name>A0A2G9TPN2_TELCI</name>
<accession>A0A2G9TPN2</accession>
<feature type="non-terminal residue" evidence="2">
    <location>
        <position position="1"/>
    </location>
</feature>
<feature type="region of interest" description="Disordered" evidence="1">
    <location>
        <begin position="1"/>
        <end position="28"/>
    </location>
</feature>
<evidence type="ECO:0000313" key="2">
    <source>
        <dbReference type="EMBL" id="PIO59973.1"/>
    </source>
</evidence>
<gene>
    <name evidence="2" type="ORF">TELCIR_18547</name>
</gene>
<proteinExistence type="predicted"/>
<feature type="compositionally biased region" description="Basic and acidic residues" evidence="1">
    <location>
        <begin position="17"/>
        <end position="26"/>
    </location>
</feature>
<protein>
    <submittedName>
        <fullName evidence="2">Uncharacterized protein</fullName>
    </submittedName>
</protein>
<evidence type="ECO:0000313" key="3">
    <source>
        <dbReference type="Proteomes" id="UP000230423"/>
    </source>
</evidence>